<keyword evidence="7" id="KW-1185">Reference proteome</keyword>
<name>A0A2V1H1P1_9GAMM</name>
<gene>
    <name evidence="6" type="ORF">DC094_11095</name>
</gene>
<dbReference type="InterPro" id="IPR016131">
    <property type="entry name" value="Haemerythrin_Fe_BS"/>
</dbReference>
<dbReference type="OrthoDB" id="1122424at2"/>
<proteinExistence type="inferred from homology"/>
<dbReference type="InterPro" id="IPR050669">
    <property type="entry name" value="Hemerythrin"/>
</dbReference>
<dbReference type="AlphaFoldDB" id="A0A2V1H1P1"/>
<protein>
    <submittedName>
        <fullName evidence="6">Bacteriohemerythrin</fullName>
    </submittedName>
</protein>
<evidence type="ECO:0000256" key="1">
    <source>
        <dbReference type="ARBA" id="ARBA00010587"/>
    </source>
</evidence>
<dbReference type="Proteomes" id="UP000244906">
    <property type="component" value="Unassembled WGS sequence"/>
</dbReference>
<dbReference type="PANTHER" id="PTHR37164">
    <property type="entry name" value="BACTERIOHEMERYTHRIN"/>
    <property type="match status" value="1"/>
</dbReference>
<sequence length="154" mass="17938">MPIKWTEDWEIGIQVIDNQHKRIVDYINELEVCQTADDKAGVSKILTELTDYTSSHFAFEENLMEEAGYGFVTAHQKVHHLFIRRVEEYKTRYLTGEDIASELTKTLETWLFNHIKHDDKDYSGIVKQNLELATAKVKKQKSKSWFGRLFGKAA</sequence>
<dbReference type="InterPro" id="IPR012312">
    <property type="entry name" value="Hemerythrin-like"/>
</dbReference>
<dbReference type="InterPro" id="IPR012827">
    <property type="entry name" value="Hemerythrin_metal-bd"/>
</dbReference>
<dbReference type="NCBIfam" id="NF002007">
    <property type="entry name" value="PRK00808.1"/>
    <property type="match status" value="1"/>
</dbReference>
<comment type="similarity">
    <text evidence="1">Belongs to the hemerythrin family.</text>
</comment>
<evidence type="ECO:0000313" key="7">
    <source>
        <dbReference type="Proteomes" id="UP000244906"/>
    </source>
</evidence>
<dbReference type="NCBIfam" id="NF033749">
    <property type="entry name" value="bact_hemeryth"/>
    <property type="match status" value="1"/>
</dbReference>
<keyword evidence="3" id="KW-0479">Metal-binding</keyword>
<comment type="caution">
    <text evidence="6">The sequence shown here is derived from an EMBL/GenBank/DDBJ whole genome shotgun (WGS) entry which is preliminary data.</text>
</comment>
<evidence type="ECO:0000259" key="5">
    <source>
        <dbReference type="Pfam" id="PF01814"/>
    </source>
</evidence>
<dbReference type="CDD" id="cd12107">
    <property type="entry name" value="Hemerythrin"/>
    <property type="match status" value="1"/>
</dbReference>
<dbReference type="PROSITE" id="PS00550">
    <property type="entry name" value="HEMERYTHRINS"/>
    <property type="match status" value="1"/>
</dbReference>
<dbReference type="Gene3D" id="1.20.120.50">
    <property type="entry name" value="Hemerythrin-like"/>
    <property type="match status" value="1"/>
</dbReference>
<dbReference type="GO" id="GO:0005344">
    <property type="term" value="F:oxygen carrier activity"/>
    <property type="evidence" value="ECO:0007669"/>
    <property type="project" value="UniProtKB-KW"/>
</dbReference>
<dbReference type="GO" id="GO:0046872">
    <property type="term" value="F:metal ion binding"/>
    <property type="evidence" value="ECO:0007669"/>
    <property type="project" value="UniProtKB-KW"/>
</dbReference>
<accession>A0A2V1H1P1</accession>
<organism evidence="6 7">
    <name type="scientific">Pelagibaculum spongiae</name>
    <dbReference type="NCBI Taxonomy" id="2080658"/>
    <lineage>
        <taxon>Bacteria</taxon>
        <taxon>Pseudomonadati</taxon>
        <taxon>Pseudomonadota</taxon>
        <taxon>Gammaproteobacteria</taxon>
        <taxon>Oceanospirillales</taxon>
        <taxon>Pelagibaculum</taxon>
    </lineage>
</organism>
<reference evidence="6 7" key="1">
    <citation type="submission" date="2018-04" db="EMBL/GenBank/DDBJ databases">
        <title>Thalassorhabdus spongiae gen. nov., sp. nov., isolated from a marine sponge in South-West Iceland.</title>
        <authorList>
            <person name="Knobloch S."/>
            <person name="Daussin A."/>
            <person name="Johannsson R."/>
            <person name="Marteinsson V.T."/>
        </authorList>
    </citation>
    <scope>NUCLEOTIDE SEQUENCE [LARGE SCALE GENOMIC DNA]</scope>
    <source>
        <strain evidence="6 7">Hp12</strain>
    </source>
</reference>
<dbReference type="EMBL" id="QDDL01000004">
    <property type="protein sequence ID" value="PVZ68796.1"/>
    <property type="molecule type" value="Genomic_DNA"/>
</dbReference>
<evidence type="ECO:0000256" key="2">
    <source>
        <dbReference type="ARBA" id="ARBA00022621"/>
    </source>
</evidence>
<keyword evidence="4" id="KW-0408">Iron</keyword>
<evidence type="ECO:0000256" key="3">
    <source>
        <dbReference type="ARBA" id="ARBA00022723"/>
    </source>
</evidence>
<dbReference type="InterPro" id="IPR035938">
    <property type="entry name" value="Hemerythrin-like_sf"/>
</dbReference>
<feature type="domain" description="Hemerythrin-like" evidence="5">
    <location>
        <begin position="12"/>
        <end position="122"/>
    </location>
</feature>
<dbReference type="NCBIfam" id="TIGR02481">
    <property type="entry name" value="hemeryth_dom"/>
    <property type="match status" value="1"/>
</dbReference>
<evidence type="ECO:0000313" key="6">
    <source>
        <dbReference type="EMBL" id="PVZ68796.1"/>
    </source>
</evidence>
<dbReference type="SUPFAM" id="SSF47188">
    <property type="entry name" value="Hemerythrin-like"/>
    <property type="match status" value="1"/>
</dbReference>
<dbReference type="RefSeq" id="WP_116687181.1">
    <property type="nucleotide sequence ID" value="NZ_CAWNYD010000004.1"/>
</dbReference>
<keyword evidence="2" id="KW-0813">Transport</keyword>
<evidence type="ECO:0000256" key="4">
    <source>
        <dbReference type="ARBA" id="ARBA00023004"/>
    </source>
</evidence>
<dbReference type="PANTHER" id="PTHR37164:SF1">
    <property type="entry name" value="BACTERIOHEMERYTHRIN"/>
    <property type="match status" value="1"/>
</dbReference>
<dbReference type="Pfam" id="PF01814">
    <property type="entry name" value="Hemerythrin"/>
    <property type="match status" value="1"/>
</dbReference>
<keyword evidence="2" id="KW-0561">Oxygen transport</keyword>